<dbReference type="OrthoDB" id="43654at2759"/>
<gene>
    <name evidence="4" type="primary">LOC106153039</name>
</gene>
<feature type="domain" description="Asl1-like glycosyl hydrolase catalytic" evidence="2">
    <location>
        <begin position="28"/>
        <end position="262"/>
    </location>
</feature>
<dbReference type="Gene3D" id="3.20.20.80">
    <property type="entry name" value="Glycosidases"/>
    <property type="match status" value="1"/>
</dbReference>
<dbReference type="SUPFAM" id="SSF51445">
    <property type="entry name" value="(Trans)glycosidases"/>
    <property type="match status" value="1"/>
</dbReference>
<keyword evidence="3" id="KW-1185">Reference proteome</keyword>
<evidence type="ECO:0000256" key="1">
    <source>
        <dbReference type="SAM" id="SignalP"/>
    </source>
</evidence>
<feature type="chain" id="PRO_5010182572" evidence="1">
    <location>
        <begin position="22"/>
        <end position="265"/>
    </location>
</feature>
<dbReference type="InterPro" id="IPR024655">
    <property type="entry name" value="Asl1_glyco_hydro_catalytic"/>
</dbReference>
<keyword evidence="1" id="KW-0732">Signal</keyword>
<proteinExistence type="predicted"/>
<dbReference type="InterPro" id="IPR053183">
    <property type="entry name" value="ASL1"/>
</dbReference>
<evidence type="ECO:0000259" key="2">
    <source>
        <dbReference type="Pfam" id="PF11790"/>
    </source>
</evidence>
<dbReference type="InParanoid" id="A0A1S3H816"/>
<dbReference type="GO" id="GO:0071966">
    <property type="term" value="P:fungal-type cell wall polysaccharide metabolic process"/>
    <property type="evidence" value="ECO:0007669"/>
    <property type="project" value="TreeGrafter"/>
</dbReference>
<dbReference type="InterPro" id="IPR017853">
    <property type="entry name" value="GH"/>
</dbReference>
<dbReference type="AlphaFoldDB" id="A0A1S3H816"/>
<dbReference type="Pfam" id="PF11790">
    <property type="entry name" value="Glyco_hydro_cc"/>
    <property type="match status" value="1"/>
</dbReference>
<accession>A0A1S3H816</accession>
<reference evidence="4" key="1">
    <citation type="submission" date="2025-08" db="UniProtKB">
        <authorList>
            <consortium name="RefSeq"/>
        </authorList>
    </citation>
    <scope>IDENTIFICATION</scope>
    <source>
        <tissue evidence="4">Gonads</tissue>
    </source>
</reference>
<dbReference type="Proteomes" id="UP000085678">
    <property type="component" value="Unplaced"/>
</dbReference>
<organism evidence="3 4">
    <name type="scientific">Lingula anatina</name>
    <name type="common">Brachiopod</name>
    <name type="synonym">Lingula unguis</name>
    <dbReference type="NCBI Taxonomy" id="7574"/>
    <lineage>
        <taxon>Eukaryota</taxon>
        <taxon>Metazoa</taxon>
        <taxon>Spiralia</taxon>
        <taxon>Lophotrochozoa</taxon>
        <taxon>Brachiopoda</taxon>
        <taxon>Linguliformea</taxon>
        <taxon>Lingulata</taxon>
        <taxon>Lingulida</taxon>
        <taxon>Linguloidea</taxon>
        <taxon>Lingulidae</taxon>
        <taxon>Lingula</taxon>
    </lineage>
</organism>
<evidence type="ECO:0000313" key="4">
    <source>
        <dbReference type="RefSeq" id="XP_013382260.1"/>
    </source>
</evidence>
<sequence length="265" mass="29375">MGPSLALSLLLLCLSIAVVTGVSPKKGLSFGAAKCSDFPAVTGKISWWYDWKATGKNQCHPNIEYVPMIWGLGSMNSITSIHGEKYLLGFNEPNFHAQSNIMPETAAEKWMEIQKQVPSSVKLVSPAAAPCNPKTGQCSMQYNEWFSRFFAKCKQLGCRIDYVATHSYTCNANSLMGFLTAVHNQVKKPIWLTEFACPNTNNNVAPIMSFMRAAVPMLEKSSFIFRYAWFESRLSHAQGHFLGTSTSILDNSGKLTHLGQLYLSL</sequence>
<name>A0A1S3H816_LINAN</name>
<dbReference type="PANTHER" id="PTHR34154:SF3">
    <property type="entry name" value="ALKALI-SENSITIVE LINKAGE PROTEIN 1"/>
    <property type="match status" value="1"/>
</dbReference>
<dbReference type="RefSeq" id="XP_013382260.1">
    <property type="nucleotide sequence ID" value="XM_013526806.1"/>
</dbReference>
<dbReference type="KEGG" id="lak:106153039"/>
<dbReference type="GeneID" id="106153039"/>
<dbReference type="PANTHER" id="PTHR34154">
    <property type="entry name" value="ALKALI-SENSITIVE LINKAGE PROTEIN 1"/>
    <property type="match status" value="1"/>
</dbReference>
<protein>
    <submittedName>
        <fullName evidence="4">Alkali-sensitive linkage protein 1-like</fullName>
    </submittedName>
</protein>
<dbReference type="STRING" id="7574.A0A1S3H816"/>
<feature type="signal peptide" evidence="1">
    <location>
        <begin position="1"/>
        <end position="21"/>
    </location>
</feature>
<evidence type="ECO:0000313" key="3">
    <source>
        <dbReference type="Proteomes" id="UP000085678"/>
    </source>
</evidence>